<evidence type="ECO:0008006" key="4">
    <source>
        <dbReference type="Google" id="ProtNLM"/>
    </source>
</evidence>
<feature type="transmembrane region" description="Helical" evidence="1">
    <location>
        <begin position="105"/>
        <end position="122"/>
    </location>
</feature>
<keyword evidence="3" id="KW-1185">Reference proteome</keyword>
<reference evidence="2" key="1">
    <citation type="submission" date="2021-01" db="EMBL/GenBank/DDBJ databases">
        <title>Whole genome shotgun sequence of Virgisporangium ochraceum NBRC 16418.</title>
        <authorList>
            <person name="Komaki H."/>
            <person name="Tamura T."/>
        </authorList>
    </citation>
    <scope>NUCLEOTIDE SEQUENCE</scope>
    <source>
        <strain evidence="2">NBRC 16418</strain>
    </source>
</reference>
<dbReference type="InterPro" id="IPR025238">
    <property type="entry name" value="DUF4184"/>
</dbReference>
<evidence type="ECO:0000313" key="2">
    <source>
        <dbReference type="EMBL" id="GIJ69662.1"/>
    </source>
</evidence>
<feature type="transmembrane region" description="Helical" evidence="1">
    <location>
        <begin position="56"/>
        <end position="73"/>
    </location>
</feature>
<proteinExistence type="predicted"/>
<keyword evidence="1" id="KW-1133">Transmembrane helix</keyword>
<feature type="transmembrane region" description="Helical" evidence="1">
    <location>
        <begin position="202"/>
        <end position="220"/>
    </location>
</feature>
<sequence length="235" mass="24584">MPSTFPTHPVAVLPLKIWRPRWFDGVALVLGSMAPDAAYVLDGSGLPVWPFSHEPLGLLGWCLPLTLAGAWLVRRAAPAVAAHLPAGGSFALRDYGAIGRARHRWWVTVASALIGAASHVALDEVEQGVTAGEYVFHAAGVVAVVVAGQSIGRRGLVRRWHGPSPAVRRRPALFWTVAGAVAVPAAAVTPFLPAAFLPHTTGARLIAAAGVGLLAGAAAVGGDRRRLPAEVDRRR</sequence>
<dbReference type="AlphaFoldDB" id="A0A8J3ZT30"/>
<accession>A0A8J3ZT30</accession>
<keyword evidence="1" id="KW-0812">Transmembrane</keyword>
<name>A0A8J3ZT30_9ACTN</name>
<keyword evidence="1" id="KW-0472">Membrane</keyword>
<organism evidence="2 3">
    <name type="scientific">Virgisporangium ochraceum</name>
    <dbReference type="NCBI Taxonomy" id="65505"/>
    <lineage>
        <taxon>Bacteria</taxon>
        <taxon>Bacillati</taxon>
        <taxon>Actinomycetota</taxon>
        <taxon>Actinomycetes</taxon>
        <taxon>Micromonosporales</taxon>
        <taxon>Micromonosporaceae</taxon>
        <taxon>Virgisporangium</taxon>
    </lineage>
</organism>
<feature type="transmembrane region" description="Helical" evidence="1">
    <location>
        <begin position="134"/>
        <end position="152"/>
    </location>
</feature>
<feature type="transmembrane region" description="Helical" evidence="1">
    <location>
        <begin position="173"/>
        <end position="196"/>
    </location>
</feature>
<dbReference type="Pfam" id="PF13803">
    <property type="entry name" value="DUF4184"/>
    <property type="match status" value="1"/>
</dbReference>
<protein>
    <recommendedName>
        <fullName evidence="4">DUF4184 family protein</fullName>
    </recommendedName>
</protein>
<dbReference type="RefSeq" id="WP_203929589.1">
    <property type="nucleotide sequence ID" value="NZ_BOPH01000068.1"/>
</dbReference>
<gene>
    <name evidence="2" type="ORF">Voc01_045790</name>
</gene>
<dbReference type="EMBL" id="BOPH01000068">
    <property type="protein sequence ID" value="GIJ69662.1"/>
    <property type="molecule type" value="Genomic_DNA"/>
</dbReference>
<comment type="caution">
    <text evidence="2">The sequence shown here is derived from an EMBL/GenBank/DDBJ whole genome shotgun (WGS) entry which is preliminary data.</text>
</comment>
<evidence type="ECO:0000256" key="1">
    <source>
        <dbReference type="SAM" id="Phobius"/>
    </source>
</evidence>
<dbReference type="Proteomes" id="UP000635606">
    <property type="component" value="Unassembled WGS sequence"/>
</dbReference>
<evidence type="ECO:0000313" key="3">
    <source>
        <dbReference type="Proteomes" id="UP000635606"/>
    </source>
</evidence>